<dbReference type="GeneID" id="75915333"/>
<organism evidence="2 3">
    <name type="scientific">Umbelopsis ramanniana AG</name>
    <dbReference type="NCBI Taxonomy" id="1314678"/>
    <lineage>
        <taxon>Eukaryota</taxon>
        <taxon>Fungi</taxon>
        <taxon>Fungi incertae sedis</taxon>
        <taxon>Mucoromycota</taxon>
        <taxon>Mucoromycotina</taxon>
        <taxon>Umbelopsidomycetes</taxon>
        <taxon>Umbelopsidales</taxon>
        <taxon>Umbelopsidaceae</taxon>
        <taxon>Umbelopsis</taxon>
    </lineage>
</organism>
<dbReference type="GO" id="GO:0042594">
    <property type="term" value="P:response to starvation"/>
    <property type="evidence" value="ECO:0007669"/>
    <property type="project" value="TreeGrafter"/>
</dbReference>
<keyword evidence="3" id="KW-1185">Reference proteome</keyword>
<reference evidence="2" key="2">
    <citation type="journal article" date="2022" name="Proc. Natl. Acad. Sci. U.S.A.">
        <title>Diploid-dominant life cycles characterize the early evolution of Fungi.</title>
        <authorList>
            <person name="Amses K.R."/>
            <person name="Simmons D.R."/>
            <person name="Longcore J.E."/>
            <person name="Mondo S.J."/>
            <person name="Seto K."/>
            <person name="Jeronimo G.H."/>
            <person name="Bonds A.E."/>
            <person name="Quandt C.A."/>
            <person name="Davis W.J."/>
            <person name="Chang Y."/>
            <person name="Federici B.A."/>
            <person name="Kuo A."/>
            <person name="LaButti K."/>
            <person name="Pangilinan J."/>
            <person name="Andreopoulos W."/>
            <person name="Tritt A."/>
            <person name="Riley R."/>
            <person name="Hundley H."/>
            <person name="Johnson J."/>
            <person name="Lipzen A."/>
            <person name="Barry K."/>
            <person name="Lang B.F."/>
            <person name="Cuomo C.A."/>
            <person name="Buchler N.E."/>
            <person name="Grigoriev I.V."/>
            <person name="Spatafora J.W."/>
            <person name="Stajich J.E."/>
            <person name="James T.Y."/>
        </authorList>
    </citation>
    <scope>NUCLEOTIDE SEQUENCE</scope>
    <source>
        <strain evidence="2">AG</strain>
    </source>
</reference>
<dbReference type="Proteomes" id="UP001206595">
    <property type="component" value="Unassembled WGS sequence"/>
</dbReference>
<dbReference type="InterPro" id="IPR045142">
    <property type="entry name" value="BCAS3-like"/>
</dbReference>
<comment type="caution">
    <text evidence="2">The sequence shown here is derived from an EMBL/GenBank/DDBJ whole genome shotgun (WGS) entry which is preliminary data.</text>
</comment>
<dbReference type="PANTHER" id="PTHR13268">
    <property type="entry name" value="BREAST CARCINOMA AMPLIFIED SEQUENCE 3"/>
    <property type="match status" value="1"/>
</dbReference>
<dbReference type="AlphaFoldDB" id="A0AAD5HD12"/>
<evidence type="ECO:0000313" key="3">
    <source>
        <dbReference type="Proteomes" id="UP001206595"/>
    </source>
</evidence>
<evidence type="ECO:0000256" key="1">
    <source>
        <dbReference type="SAM" id="MobiDB-lite"/>
    </source>
</evidence>
<name>A0AAD5HD12_UMBRA</name>
<evidence type="ECO:0000313" key="2">
    <source>
        <dbReference type="EMBL" id="KAI8578459.1"/>
    </source>
</evidence>
<reference evidence="2" key="1">
    <citation type="submission" date="2021-06" db="EMBL/GenBank/DDBJ databases">
        <authorList>
            <consortium name="DOE Joint Genome Institute"/>
            <person name="Mondo S.J."/>
            <person name="Amses K.R."/>
            <person name="Simmons D.R."/>
            <person name="Longcore J.E."/>
            <person name="Seto K."/>
            <person name="Alves G.H."/>
            <person name="Bonds A.E."/>
            <person name="Quandt C.A."/>
            <person name="Davis W.J."/>
            <person name="Chang Y."/>
            <person name="Letcher P.M."/>
            <person name="Powell M.J."/>
            <person name="Kuo A."/>
            <person name="Labutti K."/>
            <person name="Pangilinan J."/>
            <person name="Andreopoulos W."/>
            <person name="Tritt A."/>
            <person name="Riley R."/>
            <person name="Hundley H."/>
            <person name="Johnson J."/>
            <person name="Lipzen A."/>
            <person name="Barry K."/>
            <person name="Berbee M.L."/>
            <person name="Buchler N.E."/>
            <person name="Grigoriev I.V."/>
            <person name="Spatafora J.W."/>
            <person name="Stajich J.E."/>
            <person name="James T.Y."/>
        </authorList>
    </citation>
    <scope>NUCLEOTIDE SEQUENCE</scope>
    <source>
        <strain evidence="2">AG</strain>
    </source>
</reference>
<feature type="region of interest" description="Disordered" evidence="1">
    <location>
        <begin position="197"/>
        <end position="224"/>
    </location>
</feature>
<dbReference type="GO" id="GO:0005737">
    <property type="term" value="C:cytoplasm"/>
    <property type="evidence" value="ECO:0007669"/>
    <property type="project" value="TreeGrafter"/>
</dbReference>
<gene>
    <name evidence="2" type="ORF">K450DRAFT_246918</name>
</gene>
<protein>
    <submittedName>
        <fullName evidence="2">Uncharacterized protein</fullName>
    </submittedName>
</protein>
<proteinExistence type="predicted"/>
<dbReference type="EMBL" id="MU620929">
    <property type="protein sequence ID" value="KAI8578459.1"/>
    <property type="molecule type" value="Genomic_DNA"/>
</dbReference>
<dbReference type="GO" id="GO:0006914">
    <property type="term" value="P:autophagy"/>
    <property type="evidence" value="ECO:0007669"/>
    <property type="project" value="InterPro"/>
</dbReference>
<dbReference type="PANTHER" id="PTHR13268:SF0">
    <property type="entry name" value="BCAS3 MICROTUBULE ASSOCIATED CELL MIGRATION FACTOR"/>
    <property type="match status" value="1"/>
</dbReference>
<accession>A0AAD5HD12</accession>
<sequence>MTDRTATSQQGVRAEPKFLRDPTSLESLSSGISRISSYVASNLPKKRTSLPSFMSTVDPPYNTHYVYGVPQSLPSTMSSEPSEQQLNGTELDTPAEVFSSPTFAAFDTMNVRRKDQKTLGSIKCLTVGYHDGFQIWDVSHPDNIHELCSIRDEDLFANVTAIHSLVTPRKDKYHGKESDKFEKQRPLVAIVSNHPVASENAQKDSHEGNSLDPTAHTLSQPGNLRPQTKCRVQIYSLSTHQVVKTLDDLDSEESLEVTGIQSNERVITLVNIRRYFSFQTKI</sequence>
<dbReference type="RefSeq" id="XP_051443463.1">
    <property type="nucleotide sequence ID" value="XM_051589988.1"/>
</dbReference>